<comment type="caution">
    <text evidence="9">The sequence shown here is derived from an EMBL/GenBank/DDBJ whole genome shotgun (WGS) entry which is preliminary data.</text>
</comment>
<protein>
    <recommendedName>
        <fullName evidence="3 5">Regulatory protein RecX</fullName>
    </recommendedName>
</protein>
<dbReference type="EMBL" id="JAGQKX010000011">
    <property type="protein sequence ID" value="MCA9389924.1"/>
    <property type="molecule type" value="Genomic_DNA"/>
</dbReference>
<evidence type="ECO:0000313" key="10">
    <source>
        <dbReference type="Proteomes" id="UP000701698"/>
    </source>
</evidence>
<comment type="function">
    <text evidence="5">Modulates RecA activity.</text>
</comment>
<dbReference type="Pfam" id="PF21982">
    <property type="entry name" value="RecX_HTH1"/>
    <property type="match status" value="1"/>
</dbReference>
<feature type="domain" description="RecX second three-helical" evidence="6">
    <location>
        <begin position="110"/>
        <end position="152"/>
    </location>
</feature>
<comment type="subcellular location">
    <subcellularLocation>
        <location evidence="1 5">Cytoplasm</location>
    </subcellularLocation>
</comment>
<dbReference type="HAMAP" id="MF_01114">
    <property type="entry name" value="RecX"/>
    <property type="match status" value="1"/>
</dbReference>
<evidence type="ECO:0000256" key="4">
    <source>
        <dbReference type="ARBA" id="ARBA00022490"/>
    </source>
</evidence>
<accession>A0A955LGG9</accession>
<dbReference type="InterPro" id="IPR053924">
    <property type="entry name" value="RecX_HTH_2nd"/>
</dbReference>
<feature type="domain" description="RecX first three-helical" evidence="8">
    <location>
        <begin position="64"/>
        <end position="103"/>
    </location>
</feature>
<reference evidence="9" key="2">
    <citation type="journal article" date="2021" name="Microbiome">
        <title>Successional dynamics and alternative stable states in a saline activated sludge microbial community over 9 years.</title>
        <authorList>
            <person name="Wang Y."/>
            <person name="Ye J."/>
            <person name="Ju F."/>
            <person name="Liu L."/>
            <person name="Boyd J.A."/>
            <person name="Deng Y."/>
            <person name="Parks D.H."/>
            <person name="Jiang X."/>
            <person name="Yin X."/>
            <person name="Woodcroft B.J."/>
            <person name="Tyson G.W."/>
            <person name="Hugenholtz P."/>
            <person name="Polz M.F."/>
            <person name="Zhang T."/>
        </authorList>
    </citation>
    <scope>NUCLEOTIDE SEQUENCE</scope>
    <source>
        <strain evidence="9">HKST-UBA01</strain>
    </source>
</reference>
<evidence type="ECO:0000256" key="1">
    <source>
        <dbReference type="ARBA" id="ARBA00004496"/>
    </source>
</evidence>
<organism evidence="9 10">
    <name type="scientific">candidate division WWE3 bacterium</name>
    <dbReference type="NCBI Taxonomy" id="2053526"/>
    <lineage>
        <taxon>Bacteria</taxon>
        <taxon>Katanobacteria</taxon>
    </lineage>
</organism>
<dbReference type="GO" id="GO:0005737">
    <property type="term" value="C:cytoplasm"/>
    <property type="evidence" value="ECO:0007669"/>
    <property type="project" value="UniProtKB-SubCell"/>
</dbReference>
<dbReference type="Pfam" id="PF02631">
    <property type="entry name" value="RecX_HTH2"/>
    <property type="match status" value="1"/>
</dbReference>
<sequence length="212" mass="25409">MAQITQISPQKKNEQRFNVFLDGNFAFGISAELKNSFELVTGRQLSDLELEEIKKALKKDHVFSKALNYLSYRPRSEFEMRQYLKRQSSNIDEQEIESIIESLKNYRYINDQTFAEWYVRQRREMGRRYGAYRITQELFQKGISKELIDQAIAQSRQDIGEDELVQEEMGKLLRKIQEADPYKKKKKIYDRLMRKGFSFEVIQRIYQQFGQE</sequence>
<dbReference type="AlphaFoldDB" id="A0A955LGG9"/>
<dbReference type="Proteomes" id="UP000701698">
    <property type="component" value="Unassembled WGS sequence"/>
</dbReference>
<dbReference type="Gene3D" id="1.10.10.10">
    <property type="entry name" value="Winged helix-like DNA-binding domain superfamily/Winged helix DNA-binding domain"/>
    <property type="match status" value="3"/>
</dbReference>
<evidence type="ECO:0000259" key="8">
    <source>
        <dbReference type="Pfam" id="PF21982"/>
    </source>
</evidence>
<keyword evidence="4 5" id="KW-0963">Cytoplasm</keyword>
<evidence type="ECO:0000256" key="2">
    <source>
        <dbReference type="ARBA" id="ARBA00009695"/>
    </source>
</evidence>
<dbReference type="InterPro" id="IPR053925">
    <property type="entry name" value="RecX_HTH_3rd"/>
</dbReference>
<dbReference type="GO" id="GO:0006282">
    <property type="term" value="P:regulation of DNA repair"/>
    <property type="evidence" value="ECO:0007669"/>
    <property type="project" value="UniProtKB-UniRule"/>
</dbReference>
<evidence type="ECO:0000256" key="3">
    <source>
        <dbReference type="ARBA" id="ARBA00018111"/>
    </source>
</evidence>
<dbReference type="Pfam" id="PF21981">
    <property type="entry name" value="RecX_HTH3"/>
    <property type="match status" value="1"/>
</dbReference>
<comment type="similarity">
    <text evidence="2 5">Belongs to the RecX family.</text>
</comment>
<proteinExistence type="inferred from homology"/>
<feature type="domain" description="RecX third three-helical" evidence="7">
    <location>
        <begin position="161"/>
        <end position="205"/>
    </location>
</feature>
<dbReference type="InterPro" id="IPR003783">
    <property type="entry name" value="Regulatory_RecX"/>
</dbReference>
<dbReference type="InterPro" id="IPR053926">
    <property type="entry name" value="RecX_HTH_1st"/>
</dbReference>
<dbReference type="InterPro" id="IPR036388">
    <property type="entry name" value="WH-like_DNA-bd_sf"/>
</dbReference>
<reference evidence="9" key="1">
    <citation type="submission" date="2020-04" db="EMBL/GenBank/DDBJ databases">
        <authorList>
            <person name="Zhang T."/>
        </authorList>
    </citation>
    <scope>NUCLEOTIDE SEQUENCE</scope>
    <source>
        <strain evidence="9">HKST-UBA01</strain>
    </source>
</reference>
<name>A0A955LGG9_UNCKA</name>
<gene>
    <name evidence="5" type="primary">recX</name>
    <name evidence="9" type="ORF">KC571_00815</name>
</gene>
<dbReference type="PANTHER" id="PTHR33602:SF1">
    <property type="entry name" value="REGULATORY PROTEIN RECX FAMILY PROTEIN"/>
    <property type="match status" value="1"/>
</dbReference>
<evidence type="ECO:0000256" key="5">
    <source>
        <dbReference type="HAMAP-Rule" id="MF_01114"/>
    </source>
</evidence>
<evidence type="ECO:0000259" key="6">
    <source>
        <dbReference type="Pfam" id="PF02631"/>
    </source>
</evidence>
<evidence type="ECO:0000313" key="9">
    <source>
        <dbReference type="EMBL" id="MCA9389924.1"/>
    </source>
</evidence>
<evidence type="ECO:0000259" key="7">
    <source>
        <dbReference type="Pfam" id="PF21981"/>
    </source>
</evidence>
<dbReference type="PANTHER" id="PTHR33602">
    <property type="entry name" value="REGULATORY PROTEIN RECX FAMILY PROTEIN"/>
    <property type="match status" value="1"/>
</dbReference>